<dbReference type="Pfam" id="PF00583">
    <property type="entry name" value="Acetyltransf_1"/>
    <property type="match status" value="1"/>
</dbReference>
<evidence type="ECO:0000256" key="1">
    <source>
        <dbReference type="SAM" id="MobiDB-lite"/>
    </source>
</evidence>
<dbReference type="InterPro" id="IPR016181">
    <property type="entry name" value="Acyl_CoA_acyltransferase"/>
</dbReference>
<sequence length="217" mass="24721">MTRTNNRPLVRAAAKADAGPLIAVLAEAFHHGPLADWLIPDPDERRTVYYRYFRDALHHGLQHGQVHTTSDQTAVAIWYPRPEPTPTDHHQRVEALERIAGVYAPKFVLMEEMFDAVHPDTPHHYLAYLAVDPTRHNQGIGAALLTDHHRHLDHLGLPAYLEASNLHNRRLYLRHGYTAGPTITLPTHGPTIWRMWRGTPTTNGDRTPFPHTTRRNP</sequence>
<dbReference type="GO" id="GO:0016747">
    <property type="term" value="F:acyltransferase activity, transferring groups other than amino-acyl groups"/>
    <property type="evidence" value="ECO:0007669"/>
    <property type="project" value="InterPro"/>
</dbReference>
<dbReference type="RefSeq" id="WP_117229472.1">
    <property type="nucleotide sequence ID" value="NZ_CP061725.1"/>
</dbReference>
<dbReference type="PANTHER" id="PTHR42791">
    <property type="entry name" value="GNAT FAMILY ACETYLTRANSFERASE"/>
    <property type="match status" value="1"/>
</dbReference>
<dbReference type="InterPro" id="IPR052523">
    <property type="entry name" value="Trichothecene_AcTrans"/>
</dbReference>
<name>A0A372FWV0_9ACTN</name>
<comment type="caution">
    <text evidence="3">The sequence shown here is derived from an EMBL/GenBank/DDBJ whole genome shotgun (WGS) entry which is preliminary data.</text>
</comment>
<keyword evidence="4" id="KW-1185">Reference proteome</keyword>
<organism evidence="3 4">
    <name type="scientific">Micromonospora craniellae</name>
    <dbReference type="NCBI Taxonomy" id="2294034"/>
    <lineage>
        <taxon>Bacteria</taxon>
        <taxon>Bacillati</taxon>
        <taxon>Actinomycetota</taxon>
        <taxon>Actinomycetes</taxon>
        <taxon>Micromonosporales</taxon>
        <taxon>Micromonosporaceae</taxon>
        <taxon>Micromonospora</taxon>
    </lineage>
</organism>
<protein>
    <submittedName>
        <fullName evidence="3">N-acetyltransferase</fullName>
    </submittedName>
</protein>
<dbReference type="PROSITE" id="PS51186">
    <property type="entry name" value="GNAT"/>
    <property type="match status" value="1"/>
</dbReference>
<dbReference type="OrthoDB" id="7057833at2"/>
<dbReference type="AlphaFoldDB" id="A0A372FWV0"/>
<evidence type="ECO:0000313" key="4">
    <source>
        <dbReference type="Proteomes" id="UP000262621"/>
    </source>
</evidence>
<feature type="domain" description="N-acetyltransferase" evidence="2">
    <location>
        <begin position="64"/>
        <end position="200"/>
    </location>
</feature>
<gene>
    <name evidence="3" type="ORF">D0Q02_19520</name>
</gene>
<dbReference type="Gene3D" id="3.40.630.30">
    <property type="match status" value="1"/>
</dbReference>
<dbReference type="InterPro" id="IPR000182">
    <property type="entry name" value="GNAT_dom"/>
</dbReference>
<keyword evidence="3" id="KW-0808">Transferase</keyword>
<evidence type="ECO:0000313" key="3">
    <source>
        <dbReference type="EMBL" id="RFS44949.1"/>
    </source>
</evidence>
<dbReference type="EMBL" id="QVFU01000022">
    <property type="protein sequence ID" value="RFS44949.1"/>
    <property type="molecule type" value="Genomic_DNA"/>
</dbReference>
<dbReference type="PANTHER" id="PTHR42791:SF1">
    <property type="entry name" value="N-ACETYLTRANSFERASE DOMAIN-CONTAINING PROTEIN"/>
    <property type="match status" value="1"/>
</dbReference>
<dbReference type="SUPFAM" id="SSF55729">
    <property type="entry name" value="Acyl-CoA N-acyltransferases (Nat)"/>
    <property type="match status" value="1"/>
</dbReference>
<evidence type="ECO:0000259" key="2">
    <source>
        <dbReference type="PROSITE" id="PS51186"/>
    </source>
</evidence>
<accession>A0A372FWV0</accession>
<feature type="region of interest" description="Disordered" evidence="1">
    <location>
        <begin position="198"/>
        <end position="217"/>
    </location>
</feature>
<proteinExistence type="predicted"/>
<dbReference type="Proteomes" id="UP000262621">
    <property type="component" value="Unassembled WGS sequence"/>
</dbReference>
<reference evidence="3 4" key="1">
    <citation type="submission" date="2018-08" db="EMBL/GenBank/DDBJ databases">
        <title>Verrucosispora craniellae sp. nov., isolated from a marine sponge in the South China Sea.</title>
        <authorList>
            <person name="Li L."/>
            <person name="Lin H.W."/>
        </authorList>
    </citation>
    <scope>NUCLEOTIDE SEQUENCE [LARGE SCALE GENOMIC DNA]</scope>
    <source>
        <strain evidence="3 4">LHW63014</strain>
    </source>
</reference>